<evidence type="ECO:0000313" key="3">
    <source>
        <dbReference type="Proteomes" id="UP000783213"/>
    </source>
</evidence>
<dbReference type="GeneID" id="62238140"/>
<gene>
    <name evidence="2" type="ORF">EAE98_011369</name>
</gene>
<dbReference type="Proteomes" id="UP000783213">
    <property type="component" value="Unassembled WGS sequence"/>
</dbReference>
<feature type="region of interest" description="Disordered" evidence="1">
    <location>
        <begin position="113"/>
        <end position="151"/>
    </location>
</feature>
<keyword evidence="3" id="KW-1185">Reference proteome</keyword>
<feature type="compositionally biased region" description="Low complexity" evidence="1">
    <location>
        <begin position="118"/>
        <end position="133"/>
    </location>
</feature>
<protein>
    <submittedName>
        <fullName evidence="2">Uncharacterized protein</fullName>
    </submittedName>
</protein>
<sequence length="151" mass="16740">MTPASTFLGLVDQLDCITRKGGYKNIQDSYDKRGVFFSHLDRLIEVISHSGKIDDLIIKSKKQDSFPLTGFSRYTLFQVLFHGATLSTAAEEACDHIDVTRTRCYKIRTADGREFASRRSAPPSSDSDGSLSDSDSKSSSDDDANLSEYEP</sequence>
<comment type="caution">
    <text evidence="2">The sequence shown here is derived from an EMBL/GenBank/DDBJ whole genome shotgun (WGS) entry which is preliminary data.</text>
</comment>
<accession>A0ABQ7I633</accession>
<dbReference type="EMBL" id="RCSX01000047">
    <property type="protein sequence ID" value="KAF7915046.1"/>
    <property type="molecule type" value="Genomic_DNA"/>
</dbReference>
<reference evidence="2 3" key="1">
    <citation type="journal article" date="2020" name="Genome Biol. Evol.">
        <title>Comparative genomics of Sclerotiniaceae.</title>
        <authorList>
            <person name="Valero Jimenez C.A."/>
            <person name="Steentjes M."/>
            <person name="Scholten O.E."/>
            <person name="Van Kan J.A.L."/>
        </authorList>
    </citation>
    <scope>NUCLEOTIDE SEQUENCE [LARGE SCALE GENOMIC DNA]</scope>
    <source>
        <strain evidence="2 3">B1</strain>
    </source>
</reference>
<evidence type="ECO:0000313" key="2">
    <source>
        <dbReference type="EMBL" id="KAF7915046.1"/>
    </source>
</evidence>
<evidence type="ECO:0000256" key="1">
    <source>
        <dbReference type="SAM" id="MobiDB-lite"/>
    </source>
</evidence>
<name>A0ABQ7I633_9HELO</name>
<feature type="compositionally biased region" description="Acidic residues" evidence="1">
    <location>
        <begin position="141"/>
        <end position="151"/>
    </location>
</feature>
<proteinExistence type="predicted"/>
<organism evidence="2 3">
    <name type="scientific">Botrytis deweyae</name>
    <dbReference type="NCBI Taxonomy" id="2478750"/>
    <lineage>
        <taxon>Eukaryota</taxon>
        <taxon>Fungi</taxon>
        <taxon>Dikarya</taxon>
        <taxon>Ascomycota</taxon>
        <taxon>Pezizomycotina</taxon>
        <taxon>Leotiomycetes</taxon>
        <taxon>Helotiales</taxon>
        <taxon>Sclerotiniaceae</taxon>
        <taxon>Botrytis</taxon>
    </lineage>
</organism>
<dbReference type="RefSeq" id="XP_038804670.1">
    <property type="nucleotide sequence ID" value="XM_038958991.1"/>
</dbReference>